<evidence type="ECO:0000313" key="3">
    <source>
        <dbReference type="EMBL" id="KAF0723664.1"/>
    </source>
</evidence>
<evidence type="ECO:0000259" key="2">
    <source>
        <dbReference type="Pfam" id="PF10545"/>
    </source>
</evidence>
<keyword evidence="4" id="KW-1185">Reference proteome</keyword>
<evidence type="ECO:0000313" key="4">
    <source>
        <dbReference type="Proteomes" id="UP000478052"/>
    </source>
</evidence>
<dbReference type="EMBL" id="VUJU01008956">
    <property type="protein sequence ID" value="KAF0723664.1"/>
    <property type="molecule type" value="Genomic_DNA"/>
</dbReference>
<protein>
    <submittedName>
        <fullName evidence="3">MADF domain-containing protein</fullName>
    </submittedName>
</protein>
<gene>
    <name evidence="3" type="ORF">FWK35_00025192</name>
</gene>
<dbReference type="Proteomes" id="UP000478052">
    <property type="component" value="Unassembled WGS sequence"/>
</dbReference>
<proteinExistence type="predicted"/>
<reference evidence="3 4" key="1">
    <citation type="submission" date="2019-08" db="EMBL/GenBank/DDBJ databases">
        <title>Whole genome of Aphis craccivora.</title>
        <authorList>
            <person name="Voronova N.V."/>
            <person name="Shulinski R.S."/>
            <person name="Bandarenka Y.V."/>
            <person name="Zhorov D.G."/>
            <person name="Warner D."/>
        </authorList>
    </citation>
    <scope>NUCLEOTIDE SEQUENCE [LARGE SCALE GENOMIC DNA]</scope>
    <source>
        <strain evidence="3">180601</strain>
        <tissue evidence="3">Whole Body</tissue>
    </source>
</reference>
<feature type="region of interest" description="Disordered" evidence="1">
    <location>
        <begin position="235"/>
        <end position="257"/>
    </location>
</feature>
<accession>A0A6G0WBI3</accession>
<dbReference type="Pfam" id="PF10545">
    <property type="entry name" value="MADF_DNA_bdg"/>
    <property type="match status" value="1"/>
</dbReference>
<comment type="caution">
    <text evidence="3">The sequence shown here is derived from an EMBL/GenBank/DDBJ whole genome shotgun (WGS) entry which is preliminary data.</text>
</comment>
<evidence type="ECO:0000256" key="1">
    <source>
        <dbReference type="SAM" id="MobiDB-lite"/>
    </source>
</evidence>
<name>A0A6G0WBI3_APHCR</name>
<feature type="domain" description="MADF" evidence="2">
    <location>
        <begin position="145"/>
        <end position="191"/>
    </location>
</feature>
<dbReference type="AlphaFoldDB" id="A0A6G0WBI3"/>
<organism evidence="3 4">
    <name type="scientific">Aphis craccivora</name>
    <name type="common">Cowpea aphid</name>
    <dbReference type="NCBI Taxonomy" id="307492"/>
    <lineage>
        <taxon>Eukaryota</taxon>
        <taxon>Metazoa</taxon>
        <taxon>Ecdysozoa</taxon>
        <taxon>Arthropoda</taxon>
        <taxon>Hexapoda</taxon>
        <taxon>Insecta</taxon>
        <taxon>Pterygota</taxon>
        <taxon>Neoptera</taxon>
        <taxon>Paraneoptera</taxon>
        <taxon>Hemiptera</taxon>
        <taxon>Sternorrhyncha</taxon>
        <taxon>Aphidomorpha</taxon>
        <taxon>Aphidoidea</taxon>
        <taxon>Aphididae</taxon>
        <taxon>Aphidini</taxon>
        <taxon>Aphis</taxon>
        <taxon>Aphis</taxon>
    </lineage>
</organism>
<dbReference type="InterPro" id="IPR006578">
    <property type="entry name" value="MADF-dom"/>
</dbReference>
<sequence length="291" mass="33368">MNYGQLCDGCQTFVLVNSSHKCRSLFDQFEIENNSPYNSAEDTPTPIKLNKYNFIKSKNDEPNLLLHNSLPTVSKKLQNNTGSLAMSSDFNDMLASNVNYKKSENGVAKQDISKLIEVIETCAPPWNFKLSLGERSDGVKANLWNRKYSIPALQKSWKYLKEKYTREKKIPPSGSAACKKEWPHLRSLQFLDDVVLCKKRTTDSISSTCEEFDIDQPPRQKKKLLMEDHMSDLIDELKNSRPIPPTPPKPEPRNEDRDFCSYLTSLMAGLPRNAKLRLQHTFISMVFEQIE</sequence>
<dbReference type="OrthoDB" id="6606983at2759"/>